<dbReference type="InterPro" id="IPR002797">
    <property type="entry name" value="Polysacc_synth"/>
</dbReference>
<evidence type="ECO:0000313" key="8">
    <source>
        <dbReference type="Proteomes" id="UP000266313"/>
    </source>
</evidence>
<evidence type="ECO:0000256" key="1">
    <source>
        <dbReference type="ARBA" id="ARBA00004651"/>
    </source>
</evidence>
<dbReference type="Proteomes" id="UP000266313">
    <property type="component" value="Chromosome"/>
</dbReference>
<feature type="transmembrane region" description="Helical" evidence="6">
    <location>
        <begin position="169"/>
        <end position="190"/>
    </location>
</feature>
<keyword evidence="8" id="KW-1185">Reference proteome</keyword>
<evidence type="ECO:0000256" key="3">
    <source>
        <dbReference type="ARBA" id="ARBA00022692"/>
    </source>
</evidence>
<dbReference type="InterPro" id="IPR050833">
    <property type="entry name" value="Poly_Biosynth_Transport"/>
</dbReference>
<feature type="transmembrane region" description="Helical" evidence="6">
    <location>
        <begin position="277"/>
        <end position="300"/>
    </location>
</feature>
<feature type="transmembrane region" description="Helical" evidence="6">
    <location>
        <begin position="353"/>
        <end position="371"/>
    </location>
</feature>
<comment type="subcellular location">
    <subcellularLocation>
        <location evidence="1">Cell membrane</location>
        <topology evidence="1">Multi-pass membrane protein</topology>
    </subcellularLocation>
</comment>
<keyword evidence="4 6" id="KW-1133">Transmembrane helix</keyword>
<feature type="transmembrane region" description="Helical" evidence="6">
    <location>
        <begin position="321"/>
        <end position="341"/>
    </location>
</feature>
<dbReference type="OrthoDB" id="9127589at2"/>
<gene>
    <name evidence="7" type="ORF">sS8_0383</name>
</gene>
<dbReference type="GO" id="GO:0005886">
    <property type="term" value="C:plasma membrane"/>
    <property type="evidence" value="ECO:0007669"/>
    <property type="project" value="UniProtKB-SubCell"/>
</dbReference>
<dbReference type="KEGG" id="mmai:sS8_0383"/>
<feature type="transmembrane region" description="Helical" evidence="6">
    <location>
        <begin position="409"/>
        <end position="435"/>
    </location>
</feature>
<feature type="transmembrane region" description="Helical" evidence="6">
    <location>
        <begin position="21"/>
        <end position="48"/>
    </location>
</feature>
<evidence type="ECO:0000313" key="7">
    <source>
        <dbReference type="EMBL" id="BBA32351.1"/>
    </source>
</evidence>
<accession>A0A286P3X9</accession>
<keyword evidence="5 6" id="KW-0472">Membrane</keyword>
<dbReference type="AlphaFoldDB" id="A0A286P3X9"/>
<protein>
    <recommendedName>
        <fullName evidence="9">Polysaccharide biosynthesis protein</fullName>
    </recommendedName>
</protein>
<dbReference type="EMBL" id="AP017928">
    <property type="protein sequence ID" value="BBA32351.1"/>
    <property type="molecule type" value="Genomic_DNA"/>
</dbReference>
<feature type="transmembrane region" description="Helical" evidence="6">
    <location>
        <begin position="383"/>
        <end position="403"/>
    </location>
</feature>
<feature type="transmembrane region" description="Helical" evidence="6">
    <location>
        <begin position="138"/>
        <end position="162"/>
    </location>
</feature>
<sequence length="448" mass="49041">MFATVLNPRALLNRSLGLRQRVLAGTFWVIAAQVAYRGMLMLSMMLVARILGKEEYGQLGIIQSSLFMFEAIAALGMGVTTTKHIAEYRNTDKNKVSKIIKFTKITTFVTAVAFGVIIYLIAPWISTNLLASAALTDYVRISALILFFTNFGGGRLSILIGFEAYPWMAFVNGLTGCITVLLIPGGAYFYGIEGALWGFVAVSAANALMNSVLSIRVIRREGIPSAAALTRDEWRLLWEFSLPAMMASILYAPVNWIGGAYLVRTSGYGEMGLFSAVNQWFSILLFVPLMVTKVFLPIFADKGGRGREGELGRILGKALKVIVLVSLFPAAIVAILSPWIMSVYGKDYSEASTMLIIISLAAFVASSQNMLGDVLTTINRTWLHFAANMVWAIVYLSAVVIMVGLGYKAMGLCLAMLIAFVIKLMFSALMVRIYVTSPLSRKADIRMP</sequence>
<feature type="transmembrane region" description="Helical" evidence="6">
    <location>
        <begin position="102"/>
        <end position="126"/>
    </location>
</feature>
<keyword evidence="2" id="KW-1003">Cell membrane</keyword>
<keyword evidence="3 6" id="KW-0812">Transmembrane</keyword>
<feature type="transmembrane region" description="Helical" evidence="6">
    <location>
        <begin position="196"/>
        <end position="215"/>
    </location>
</feature>
<evidence type="ECO:0000256" key="2">
    <source>
        <dbReference type="ARBA" id="ARBA00022475"/>
    </source>
</evidence>
<evidence type="ECO:0000256" key="5">
    <source>
        <dbReference type="ARBA" id="ARBA00023136"/>
    </source>
</evidence>
<proteinExistence type="predicted"/>
<feature type="transmembrane region" description="Helical" evidence="6">
    <location>
        <begin position="60"/>
        <end position="81"/>
    </location>
</feature>
<feature type="transmembrane region" description="Helical" evidence="6">
    <location>
        <begin position="236"/>
        <end position="257"/>
    </location>
</feature>
<reference evidence="7 8" key="1">
    <citation type="submission" date="2016-12" db="EMBL/GenBank/DDBJ databases">
        <title>Genome sequencing of Methylocaldum marinum.</title>
        <authorList>
            <person name="Takeuchi M."/>
            <person name="Kamagata Y."/>
            <person name="Hiraoka S."/>
            <person name="Oshima K."/>
            <person name="Hattori M."/>
            <person name="Iwasaki W."/>
        </authorList>
    </citation>
    <scope>NUCLEOTIDE SEQUENCE [LARGE SCALE GENOMIC DNA]</scope>
    <source>
        <strain evidence="7 8">S8</strain>
    </source>
</reference>
<dbReference type="PANTHER" id="PTHR30250">
    <property type="entry name" value="PST FAMILY PREDICTED COLANIC ACID TRANSPORTER"/>
    <property type="match status" value="1"/>
</dbReference>
<evidence type="ECO:0000256" key="6">
    <source>
        <dbReference type="SAM" id="Phobius"/>
    </source>
</evidence>
<organism evidence="7 8">
    <name type="scientific">Methylocaldum marinum</name>
    <dbReference type="NCBI Taxonomy" id="1432792"/>
    <lineage>
        <taxon>Bacteria</taxon>
        <taxon>Pseudomonadati</taxon>
        <taxon>Pseudomonadota</taxon>
        <taxon>Gammaproteobacteria</taxon>
        <taxon>Methylococcales</taxon>
        <taxon>Methylococcaceae</taxon>
        <taxon>Methylocaldum</taxon>
    </lineage>
</organism>
<dbReference type="Pfam" id="PF01943">
    <property type="entry name" value="Polysacc_synt"/>
    <property type="match status" value="1"/>
</dbReference>
<name>A0A286P3X9_9GAMM</name>
<evidence type="ECO:0008006" key="9">
    <source>
        <dbReference type="Google" id="ProtNLM"/>
    </source>
</evidence>
<dbReference type="RefSeq" id="WP_119628161.1">
    <property type="nucleotide sequence ID" value="NZ_AP017928.1"/>
</dbReference>
<dbReference type="PANTHER" id="PTHR30250:SF11">
    <property type="entry name" value="O-ANTIGEN TRANSPORTER-RELATED"/>
    <property type="match status" value="1"/>
</dbReference>
<evidence type="ECO:0000256" key="4">
    <source>
        <dbReference type="ARBA" id="ARBA00022989"/>
    </source>
</evidence>